<dbReference type="InterPro" id="IPR044145">
    <property type="entry name" value="IF2_II"/>
</dbReference>
<feature type="region of interest" description="Disordered" evidence="11">
    <location>
        <begin position="58"/>
        <end position="201"/>
    </location>
</feature>
<dbReference type="EMBL" id="LZRT01000062">
    <property type="protein sequence ID" value="OUM88381.1"/>
    <property type="molecule type" value="Genomic_DNA"/>
</dbReference>
<dbReference type="CDD" id="cd01887">
    <property type="entry name" value="IF2_eIF5B"/>
    <property type="match status" value="1"/>
</dbReference>
<dbReference type="InterPro" id="IPR053905">
    <property type="entry name" value="EF-G-like_DII"/>
</dbReference>
<evidence type="ECO:0000313" key="13">
    <source>
        <dbReference type="EMBL" id="OUM88381.1"/>
    </source>
</evidence>
<dbReference type="FunFam" id="2.40.30.10:FF:000007">
    <property type="entry name" value="Translation initiation factor IF-2"/>
    <property type="match status" value="1"/>
</dbReference>
<evidence type="ECO:0000313" key="14">
    <source>
        <dbReference type="Proteomes" id="UP000196475"/>
    </source>
</evidence>
<dbReference type="Pfam" id="PF11987">
    <property type="entry name" value="IF-2"/>
    <property type="match status" value="1"/>
</dbReference>
<keyword evidence="7 9" id="KW-0342">GTP-binding</keyword>
<accession>A0A1Y3PLZ2</accession>
<dbReference type="Pfam" id="PF00009">
    <property type="entry name" value="GTP_EFTU"/>
    <property type="match status" value="1"/>
</dbReference>
<dbReference type="Gene3D" id="3.40.50.300">
    <property type="entry name" value="P-loop containing nucleotide triphosphate hydrolases"/>
    <property type="match status" value="1"/>
</dbReference>
<dbReference type="InterPro" id="IPR006847">
    <property type="entry name" value="IF2_N"/>
</dbReference>
<dbReference type="HAMAP" id="MF_00100_B">
    <property type="entry name" value="IF_2_B"/>
    <property type="match status" value="1"/>
</dbReference>
<evidence type="ECO:0000256" key="9">
    <source>
        <dbReference type="HAMAP-Rule" id="MF_00100"/>
    </source>
</evidence>
<dbReference type="PROSITE" id="PS51722">
    <property type="entry name" value="G_TR_2"/>
    <property type="match status" value="1"/>
</dbReference>
<dbReference type="CDD" id="cd03692">
    <property type="entry name" value="mtIF2_IVc"/>
    <property type="match status" value="1"/>
</dbReference>
<protein>
    <recommendedName>
        <fullName evidence="2 9">Translation initiation factor IF-2</fullName>
    </recommendedName>
</protein>
<dbReference type="InterPro" id="IPR027417">
    <property type="entry name" value="P-loop_NTPase"/>
</dbReference>
<dbReference type="CDD" id="cd03702">
    <property type="entry name" value="IF2_mtIF2_II"/>
    <property type="match status" value="1"/>
</dbReference>
<dbReference type="InterPro" id="IPR005225">
    <property type="entry name" value="Small_GTP-bd"/>
</dbReference>
<feature type="compositionally biased region" description="Basic and acidic residues" evidence="11">
    <location>
        <begin position="152"/>
        <end position="168"/>
    </location>
</feature>
<reference evidence="14" key="1">
    <citation type="submission" date="2016-06" db="EMBL/GenBank/DDBJ databases">
        <authorList>
            <person name="Nascimento L."/>
            <person name="Pereira R.V."/>
            <person name="Martins L.F."/>
            <person name="Quaggio R.B."/>
            <person name="Silva A.M."/>
            <person name="Setubal J.C."/>
        </authorList>
    </citation>
    <scope>NUCLEOTIDE SEQUENCE [LARGE SCALE GENOMIC DNA]</scope>
</reference>
<dbReference type="FunFam" id="2.40.30.10:FF:000008">
    <property type="entry name" value="Translation initiation factor IF-2"/>
    <property type="match status" value="1"/>
</dbReference>
<dbReference type="InterPro" id="IPR000178">
    <property type="entry name" value="TF_IF2_bacterial-like"/>
</dbReference>
<dbReference type="AlphaFoldDB" id="A0A1Y3PLZ2"/>
<keyword evidence="6 9" id="KW-0648">Protein biosynthesis</keyword>
<feature type="domain" description="Tr-type G" evidence="12">
    <location>
        <begin position="285"/>
        <end position="454"/>
    </location>
</feature>
<gene>
    <name evidence="9" type="primary">infB</name>
    <name evidence="13" type="ORF">BAA01_08400</name>
</gene>
<evidence type="ECO:0000256" key="1">
    <source>
        <dbReference type="ARBA" id="ARBA00007733"/>
    </source>
</evidence>
<feature type="compositionally biased region" description="Basic and acidic residues" evidence="11">
    <location>
        <begin position="69"/>
        <end position="105"/>
    </location>
</feature>
<dbReference type="SUPFAM" id="SSF52156">
    <property type="entry name" value="Initiation factor IF2/eIF5b, domain 3"/>
    <property type="match status" value="1"/>
</dbReference>
<evidence type="ECO:0000259" key="12">
    <source>
        <dbReference type="PROSITE" id="PS51722"/>
    </source>
</evidence>
<keyword evidence="5 9" id="KW-0547">Nucleotide-binding</keyword>
<dbReference type="Gene3D" id="1.10.10.2480">
    <property type="match status" value="1"/>
</dbReference>
<dbReference type="Gene3D" id="2.40.30.10">
    <property type="entry name" value="Translation factors"/>
    <property type="match status" value="2"/>
</dbReference>
<dbReference type="Proteomes" id="UP000196475">
    <property type="component" value="Unassembled WGS sequence"/>
</dbReference>
<proteinExistence type="inferred from homology"/>
<evidence type="ECO:0000256" key="11">
    <source>
        <dbReference type="SAM" id="MobiDB-lite"/>
    </source>
</evidence>
<dbReference type="GO" id="GO:0005525">
    <property type="term" value="F:GTP binding"/>
    <property type="evidence" value="ECO:0007669"/>
    <property type="project" value="UniProtKB-KW"/>
</dbReference>
<dbReference type="SUPFAM" id="SSF50447">
    <property type="entry name" value="Translation proteins"/>
    <property type="match status" value="2"/>
</dbReference>
<dbReference type="GO" id="GO:0003743">
    <property type="term" value="F:translation initiation factor activity"/>
    <property type="evidence" value="ECO:0007669"/>
    <property type="project" value="UniProtKB-UniRule"/>
</dbReference>
<dbReference type="PROSITE" id="PS01176">
    <property type="entry name" value="IF2"/>
    <property type="match status" value="1"/>
</dbReference>
<dbReference type="InterPro" id="IPR000795">
    <property type="entry name" value="T_Tr_GTP-bd_dom"/>
</dbReference>
<keyword evidence="4 9" id="KW-0396">Initiation factor</keyword>
<comment type="similarity">
    <text evidence="1 9 10">Belongs to the TRAFAC class translation factor GTPase superfamily. Classic translation factor GTPase family. IF-2 subfamily.</text>
</comment>
<feature type="compositionally biased region" description="Basic residues" evidence="11">
    <location>
        <begin position="180"/>
        <end position="189"/>
    </location>
</feature>
<dbReference type="Pfam" id="PF04760">
    <property type="entry name" value="IF2_N"/>
    <property type="match status" value="2"/>
</dbReference>
<evidence type="ECO:0000256" key="4">
    <source>
        <dbReference type="ARBA" id="ARBA00022540"/>
    </source>
</evidence>
<dbReference type="FunFam" id="3.40.50.300:FF:000019">
    <property type="entry name" value="Translation initiation factor IF-2"/>
    <property type="match status" value="1"/>
</dbReference>
<dbReference type="NCBIfam" id="TIGR00231">
    <property type="entry name" value="small_GTP"/>
    <property type="match status" value="1"/>
</dbReference>
<sequence length="785" mass="87553">MSKIRVYEYAKKLNMSSKEILSILKKMDVSVNNHMSMIGEEEIQKIQNYFESVKKRAAGDVESTAIAKPAREGKPTPLRPDKAGSRTQDRNRPFKNHKENKEGQKNRQRPQGQRQRTDGQKPVMEPASPGNKDTRKERPARPAPASVNISDKPSRERKTHRDHERENEPYATQEGESRFYSRRKSKRNKRQEQAKQAEAQTPKVITYTGSMTVGELAKALNKEASEIIKKLMFLGIMATINQELDKDAIELIAAEYDVTVEEKIEIDEDQFELYPEEEDEAALTERPPVVTIMGHVDHGKTTLLDAIRQSKVTEQEAGGITQHIGAYQVSINGKKITFLDTPGHEAFTMMRARGAQVTDITVLVVAADDGVMPQTVEAINHARAAGVPIIVAVNKMDKPESNPDRVKQELAEHNLIPEEWGGDTVFVYISALKKQGIDELLEMILLVAEMQELKANPNRPAKGVVIEAKLDKGRGPIATVLVQQGTLRVGDAMVVGSIFGRVRAMTNDMGRRIKEAGPSTPVEITGLAEVPNAGDPFLVFEDEKKARQIAESRASKQRQEELSSTSKVTLDDLYKQLQEGEVKELNVIIKADVQGSVEALRGALEKINVEGARVRIIHTGVGAITETDVNLAMASNAIIIGFNVRPQPQARTRAEQEKVEIRLHRVIYECIEEIEAAMKGLLEPVYQETVTGVAEVRQLFKVSRVGTIAGCYVLEGKISRDAGVRVIRDGVVIYEGKISSLKRYKDDVREVSQGYECGLMIENFNDIKEGDHLECYVMEQVPQNR</sequence>
<evidence type="ECO:0000256" key="2">
    <source>
        <dbReference type="ARBA" id="ARBA00020675"/>
    </source>
</evidence>
<evidence type="ECO:0000256" key="7">
    <source>
        <dbReference type="ARBA" id="ARBA00023134"/>
    </source>
</evidence>
<dbReference type="NCBIfam" id="TIGR00487">
    <property type="entry name" value="IF-2"/>
    <property type="match status" value="1"/>
</dbReference>
<dbReference type="GO" id="GO:0005829">
    <property type="term" value="C:cytosol"/>
    <property type="evidence" value="ECO:0007669"/>
    <property type="project" value="TreeGrafter"/>
</dbReference>
<name>A0A1Y3PLZ2_9BACI</name>
<organism evidence="13 14">
    <name type="scientific">Bacillus thermozeamaize</name>
    <dbReference type="NCBI Taxonomy" id="230954"/>
    <lineage>
        <taxon>Bacteria</taxon>
        <taxon>Bacillati</taxon>
        <taxon>Bacillota</taxon>
        <taxon>Bacilli</taxon>
        <taxon>Bacillales</taxon>
        <taxon>Bacillaceae</taxon>
        <taxon>Bacillus</taxon>
    </lineage>
</organism>
<dbReference type="GO" id="GO:0003924">
    <property type="term" value="F:GTPase activity"/>
    <property type="evidence" value="ECO:0007669"/>
    <property type="project" value="UniProtKB-UniRule"/>
</dbReference>
<feature type="binding site" evidence="9">
    <location>
        <begin position="294"/>
        <end position="301"/>
    </location>
    <ligand>
        <name>GTP</name>
        <dbReference type="ChEBI" id="CHEBI:37565"/>
    </ligand>
</feature>
<comment type="subcellular location">
    <subcellularLocation>
        <location evidence="9">Cytoplasm</location>
    </subcellularLocation>
</comment>
<dbReference type="PANTHER" id="PTHR43381">
    <property type="entry name" value="TRANSLATION INITIATION FACTOR IF-2-RELATED"/>
    <property type="match status" value="1"/>
</dbReference>
<evidence type="ECO:0000256" key="6">
    <source>
        <dbReference type="ARBA" id="ARBA00022917"/>
    </source>
</evidence>
<evidence type="ECO:0000256" key="3">
    <source>
        <dbReference type="ARBA" id="ARBA00022490"/>
    </source>
</evidence>
<evidence type="ECO:0000256" key="5">
    <source>
        <dbReference type="ARBA" id="ARBA00022741"/>
    </source>
</evidence>
<evidence type="ECO:0000256" key="10">
    <source>
        <dbReference type="RuleBase" id="RU000644"/>
    </source>
</evidence>
<dbReference type="InterPro" id="IPR015760">
    <property type="entry name" value="TIF_IF2"/>
</dbReference>
<feature type="binding site" evidence="9">
    <location>
        <begin position="340"/>
        <end position="344"/>
    </location>
    <ligand>
        <name>GTP</name>
        <dbReference type="ChEBI" id="CHEBI:37565"/>
    </ligand>
</feature>
<dbReference type="InterPro" id="IPR023115">
    <property type="entry name" value="TIF_IF2_dom3"/>
</dbReference>
<dbReference type="Pfam" id="PF22042">
    <property type="entry name" value="EF-G_D2"/>
    <property type="match status" value="1"/>
</dbReference>
<comment type="function">
    <text evidence="8 9 10">One of the essential components for the initiation of protein synthesis. Protects formylmethionyl-tRNA from spontaneous hydrolysis and promotes its binding to the 30S ribosomal subunits. Also involved in the hydrolysis of GTP during the formation of the 70S ribosomal complex.</text>
</comment>
<dbReference type="InterPro" id="IPR009000">
    <property type="entry name" value="Transl_B-barrel_sf"/>
</dbReference>
<evidence type="ECO:0000256" key="8">
    <source>
        <dbReference type="ARBA" id="ARBA00025162"/>
    </source>
</evidence>
<dbReference type="Gene3D" id="3.40.50.10050">
    <property type="entry name" value="Translation initiation factor IF- 2, domain 3"/>
    <property type="match status" value="1"/>
</dbReference>
<dbReference type="SUPFAM" id="SSF52540">
    <property type="entry name" value="P-loop containing nucleoside triphosphate hydrolases"/>
    <property type="match status" value="1"/>
</dbReference>
<dbReference type="PANTHER" id="PTHR43381:SF5">
    <property type="entry name" value="TR-TYPE G DOMAIN-CONTAINING PROTEIN"/>
    <property type="match status" value="1"/>
</dbReference>
<dbReference type="InterPro" id="IPR036925">
    <property type="entry name" value="TIF_IF2_dom3_sf"/>
</dbReference>
<dbReference type="FunFam" id="3.40.50.10050:FF:000001">
    <property type="entry name" value="Translation initiation factor IF-2"/>
    <property type="match status" value="1"/>
</dbReference>
<feature type="binding site" evidence="9">
    <location>
        <begin position="394"/>
        <end position="397"/>
    </location>
    <ligand>
        <name>GTP</name>
        <dbReference type="ChEBI" id="CHEBI:37565"/>
    </ligand>
</feature>
<comment type="caution">
    <text evidence="13">The sequence shown here is derived from an EMBL/GenBank/DDBJ whole genome shotgun (WGS) entry which is preliminary data.</text>
</comment>
<feature type="region of interest" description="G-domain" evidence="9">
    <location>
        <begin position="288"/>
        <end position="436"/>
    </location>
</feature>
<keyword evidence="3 9" id="KW-0963">Cytoplasm</keyword>